<evidence type="ECO:0000313" key="2">
    <source>
        <dbReference type="EMBL" id="CAI6331791.1"/>
    </source>
</evidence>
<dbReference type="Proteomes" id="UP001152607">
    <property type="component" value="Unassembled WGS sequence"/>
</dbReference>
<dbReference type="PROSITE" id="PS51186">
    <property type="entry name" value="GNAT"/>
    <property type="match status" value="1"/>
</dbReference>
<dbReference type="EMBL" id="CAOQHR010000003">
    <property type="protein sequence ID" value="CAI6331791.1"/>
    <property type="molecule type" value="Genomic_DNA"/>
</dbReference>
<dbReference type="GO" id="GO:0016747">
    <property type="term" value="F:acyltransferase activity, transferring groups other than amino-acyl groups"/>
    <property type="evidence" value="ECO:0007669"/>
    <property type="project" value="InterPro"/>
</dbReference>
<keyword evidence="3" id="KW-1185">Reference proteome</keyword>
<dbReference type="OrthoDB" id="10039976at2759"/>
<feature type="domain" description="N-acetyltransferase" evidence="1">
    <location>
        <begin position="18"/>
        <end position="167"/>
    </location>
</feature>
<evidence type="ECO:0000313" key="3">
    <source>
        <dbReference type="Proteomes" id="UP001152607"/>
    </source>
</evidence>
<dbReference type="PANTHER" id="PTHR43233:SF1">
    <property type="entry name" value="FAMILY N-ACETYLTRANSFERASE, PUTATIVE (AFU_ORTHOLOGUE AFUA_6G03350)-RELATED"/>
    <property type="match status" value="1"/>
</dbReference>
<sequence length="173" mass="19422">MESKEWQQTVKDQTFIISTAPTLPHAFIQQAFSTSAMYWAKPVSSEHVQKLVDNSCTLGLYCLENTNDGKHQRTPIGMARMVTDYVTLAYLTDVYVQDEYQGLGLGKWMVRCCRAIAVDMPELRFMILLTGSEQAQNLYRRELGMKVMGSEEKLTAMGARRASLEEAAASPPS</sequence>
<dbReference type="InterPro" id="IPR000182">
    <property type="entry name" value="GNAT_dom"/>
</dbReference>
<dbReference type="Gene3D" id="3.40.630.30">
    <property type="match status" value="1"/>
</dbReference>
<gene>
    <name evidence="2" type="ORF">PDIGIT_LOCUS4820</name>
</gene>
<dbReference type="AlphaFoldDB" id="A0A9W4UBN5"/>
<comment type="caution">
    <text evidence="2">The sequence shown here is derived from an EMBL/GenBank/DDBJ whole genome shotgun (WGS) entry which is preliminary data.</text>
</comment>
<protein>
    <recommendedName>
        <fullName evidence="1">N-acetyltransferase domain-containing protein</fullName>
    </recommendedName>
</protein>
<proteinExistence type="predicted"/>
<dbReference type="CDD" id="cd04301">
    <property type="entry name" value="NAT_SF"/>
    <property type="match status" value="1"/>
</dbReference>
<name>A0A9W4UBN5_9PLEO</name>
<evidence type="ECO:0000259" key="1">
    <source>
        <dbReference type="PROSITE" id="PS51186"/>
    </source>
</evidence>
<dbReference type="InterPro" id="IPR053144">
    <property type="entry name" value="Acetyltransferase_Butenolide"/>
</dbReference>
<organism evidence="2 3">
    <name type="scientific">Periconia digitata</name>
    <dbReference type="NCBI Taxonomy" id="1303443"/>
    <lineage>
        <taxon>Eukaryota</taxon>
        <taxon>Fungi</taxon>
        <taxon>Dikarya</taxon>
        <taxon>Ascomycota</taxon>
        <taxon>Pezizomycotina</taxon>
        <taxon>Dothideomycetes</taxon>
        <taxon>Pleosporomycetidae</taxon>
        <taxon>Pleosporales</taxon>
        <taxon>Massarineae</taxon>
        <taxon>Periconiaceae</taxon>
        <taxon>Periconia</taxon>
    </lineage>
</organism>
<accession>A0A9W4UBN5</accession>
<dbReference type="PANTHER" id="PTHR43233">
    <property type="entry name" value="FAMILY N-ACETYLTRANSFERASE, PUTATIVE (AFU_ORTHOLOGUE AFUA_6G03350)-RELATED"/>
    <property type="match status" value="1"/>
</dbReference>
<dbReference type="SUPFAM" id="SSF55729">
    <property type="entry name" value="Acyl-CoA N-acyltransferases (Nat)"/>
    <property type="match status" value="1"/>
</dbReference>
<reference evidence="2" key="1">
    <citation type="submission" date="2023-01" db="EMBL/GenBank/DDBJ databases">
        <authorList>
            <person name="Van Ghelder C."/>
            <person name="Rancurel C."/>
        </authorList>
    </citation>
    <scope>NUCLEOTIDE SEQUENCE</scope>
    <source>
        <strain evidence="2">CNCM I-4278</strain>
    </source>
</reference>
<dbReference type="InterPro" id="IPR016181">
    <property type="entry name" value="Acyl_CoA_acyltransferase"/>
</dbReference>
<dbReference type="Pfam" id="PF00583">
    <property type="entry name" value="Acetyltransf_1"/>
    <property type="match status" value="1"/>
</dbReference>